<dbReference type="Pfam" id="PF02599">
    <property type="entry name" value="CsrA"/>
    <property type="match status" value="1"/>
</dbReference>
<evidence type="ECO:0000256" key="2">
    <source>
        <dbReference type="ARBA" id="ARBA00022491"/>
    </source>
</evidence>
<evidence type="ECO:0000313" key="7">
    <source>
        <dbReference type="Proteomes" id="UP000006315"/>
    </source>
</evidence>
<keyword evidence="5" id="KW-1005">Bacterial flagellum biogenesis</keyword>
<evidence type="ECO:0000256" key="4">
    <source>
        <dbReference type="ARBA" id="ARBA00022884"/>
    </source>
</evidence>
<keyword evidence="1 5" id="KW-0963">Cytoplasm</keyword>
<dbReference type="STRING" id="1131731.BAZO_07299"/>
<dbReference type="InterPro" id="IPR003751">
    <property type="entry name" value="CsrA"/>
</dbReference>
<keyword evidence="3 5" id="KW-0810">Translation regulation</keyword>
<evidence type="ECO:0000256" key="1">
    <source>
        <dbReference type="ARBA" id="ARBA00022490"/>
    </source>
</evidence>
<dbReference type="FunFam" id="2.60.40.4380:FF:000002">
    <property type="entry name" value="Translational regulator CsrA"/>
    <property type="match status" value="1"/>
</dbReference>
<dbReference type="GO" id="GO:0005829">
    <property type="term" value="C:cytosol"/>
    <property type="evidence" value="ECO:0007669"/>
    <property type="project" value="TreeGrafter"/>
</dbReference>
<comment type="caution">
    <text evidence="6">The sequence shown here is derived from an EMBL/GenBank/DDBJ whole genome shotgun (WGS) entry which is preliminary data.</text>
</comment>
<dbReference type="HAMAP" id="MF_00167">
    <property type="entry name" value="CsrA"/>
    <property type="match status" value="1"/>
</dbReference>
<dbReference type="RefSeq" id="WP_003330702.1">
    <property type="nucleotide sequence ID" value="NZ_AJLR01000045.1"/>
</dbReference>
<dbReference type="GO" id="GO:1902208">
    <property type="term" value="P:regulation of bacterial-type flagellum assembly"/>
    <property type="evidence" value="ECO:0007669"/>
    <property type="project" value="UniProtKB-UniRule"/>
</dbReference>
<keyword evidence="4 5" id="KW-0694">RNA-binding</keyword>
<proteinExistence type="inferred from homology"/>
<dbReference type="AlphaFoldDB" id="K6DHT2"/>
<keyword evidence="2 5" id="KW-0678">Repressor</keyword>
<dbReference type="NCBIfam" id="TIGR00202">
    <property type="entry name" value="csrA"/>
    <property type="match status" value="1"/>
</dbReference>
<evidence type="ECO:0000256" key="3">
    <source>
        <dbReference type="ARBA" id="ARBA00022845"/>
    </source>
</evidence>
<dbReference type="PANTHER" id="PTHR34984">
    <property type="entry name" value="CARBON STORAGE REGULATOR"/>
    <property type="match status" value="1"/>
</dbReference>
<dbReference type="GO" id="GO:0045947">
    <property type="term" value="P:negative regulation of translational initiation"/>
    <property type="evidence" value="ECO:0007669"/>
    <property type="project" value="UniProtKB-UniRule"/>
</dbReference>
<dbReference type="NCBIfam" id="NF002469">
    <property type="entry name" value="PRK01712.1"/>
    <property type="match status" value="1"/>
</dbReference>
<reference evidence="6 7" key="1">
    <citation type="journal article" date="2012" name="Front. Microbiol.">
        <title>Redundancy and modularity in membrane-associated dissimilatory nitrate reduction in Bacillus.</title>
        <authorList>
            <person name="Heylen K."/>
            <person name="Keltjens J."/>
        </authorList>
    </citation>
    <scope>NUCLEOTIDE SEQUENCE [LARGE SCALE GENOMIC DNA]</scope>
    <source>
        <strain evidence="6 7">LMG 9581</strain>
    </source>
</reference>
<evidence type="ECO:0000313" key="6">
    <source>
        <dbReference type="EMBL" id="EKN67668.1"/>
    </source>
</evidence>
<sequence>MLVLTRKPNQSIQIGDDIELTILSVEGDQVKIGINAPRQIEIHRKEIYLAIQEENHQAASEVSIDSLKGLSLQIRKK</sequence>
<dbReference type="PATRIC" id="fig|1131731.3.peg.1526"/>
<comment type="similarity">
    <text evidence="5">Belongs to the CsrA/RsmA family.</text>
</comment>
<organism evidence="6 7">
    <name type="scientific">Schinkia azotoformans LMG 9581</name>
    <dbReference type="NCBI Taxonomy" id="1131731"/>
    <lineage>
        <taxon>Bacteria</taxon>
        <taxon>Bacillati</taxon>
        <taxon>Bacillota</taxon>
        <taxon>Bacilli</taxon>
        <taxon>Bacillales</taxon>
        <taxon>Bacillaceae</taxon>
        <taxon>Calidifontibacillus/Schinkia group</taxon>
        <taxon>Schinkia</taxon>
    </lineage>
</organism>
<comment type="subunit">
    <text evidence="5">Homodimer; the beta-strands of each monomer intercalate to form a hydrophobic core, while the alpha-helices form wings that extend away from the core.</text>
</comment>
<protein>
    <recommendedName>
        <fullName evidence="5">Translational regulator CsrA</fullName>
    </recommendedName>
</protein>
<dbReference type="PANTHER" id="PTHR34984:SF1">
    <property type="entry name" value="CARBON STORAGE REGULATOR"/>
    <property type="match status" value="1"/>
</dbReference>
<dbReference type="GO" id="GO:0044781">
    <property type="term" value="P:bacterial-type flagellum organization"/>
    <property type="evidence" value="ECO:0007669"/>
    <property type="project" value="UniProtKB-KW"/>
</dbReference>
<evidence type="ECO:0000256" key="5">
    <source>
        <dbReference type="HAMAP-Rule" id="MF_00167"/>
    </source>
</evidence>
<keyword evidence="7" id="KW-1185">Reference proteome</keyword>
<dbReference type="InterPro" id="IPR036107">
    <property type="entry name" value="CsrA_sf"/>
</dbReference>
<dbReference type="SUPFAM" id="SSF117130">
    <property type="entry name" value="CsrA-like"/>
    <property type="match status" value="1"/>
</dbReference>
<dbReference type="Gene3D" id="2.60.40.4380">
    <property type="entry name" value="Translational regulator CsrA"/>
    <property type="match status" value="1"/>
</dbReference>
<accession>K6DHT2</accession>
<dbReference type="EMBL" id="AJLR01000045">
    <property type="protein sequence ID" value="EKN67668.1"/>
    <property type="molecule type" value="Genomic_DNA"/>
</dbReference>
<dbReference type="Proteomes" id="UP000006315">
    <property type="component" value="Unassembled WGS sequence"/>
</dbReference>
<comment type="subcellular location">
    <subcellularLocation>
        <location evidence="5">Cytoplasm</location>
    </subcellularLocation>
</comment>
<gene>
    <name evidence="5" type="primary">csrA</name>
    <name evidence="6" type="ORF">BAZO_07299</name>
</gene>
<dbReference type="GO" id="GO:0006109">
    <property type="term" value="P:regulation of carbohydrate metabolic process"/>
    <property type="evidence" value="ECO:0007669"/>
    <property type="project" value="InterPro"/>
</dbReference>
<dbReference type="GeneID" id="89466870"/>
<comment type="function">
    <text evidence="5">A translational regulator that binds mRNA to regulate translation initiation and/or mRNA stability. Usually binds in the 5'-UTR at or near the Shine-Dalgarno sequence preventing ribosome-binding, thus repressing translation. Its main target seems to be the major flagellin gene, while its function is anatagonized by FliW.</text>
</comment>
<dbReference type="GO" id="GO:0006402">
    <property type="term" value="P:mRNA catabolic process"/>
    <property type="evidence" value="ECO:0007669"/>
    <property type="project" value="InterPro"/>
</dbReference>
<name>K6DHT2_SCHAZ</name>
<dbReference type="GO" id="GO:0048027">
    <property type="term" value="F:mRNA 5'-UTR binding"/>
    <property type="evidence" value="ECO:0007669"/>
    <property type="project" value="UniProtKB-UniRule"/>
</dbReference>